<dbReference type="SMART" id="SM00861">
    <property type="entry name" value="Transket_pyr"/>
    <property type="match status" value="1"/>
</dbReference>
<dbReference type="CDD" id="cd02016">
    <property type="entry name" value="TPP_E1_OGDC_like"/>
    <property type="match status" value="1"/>
</dbReference>
<dbReference type="PANTHER" id="PTHR23152:SF4">
    <property type="entry name" value="2-OXOADIPATE DEHYDROGENASE COMPLEX COMPONENT E1"/>
    <property type="match status" value="1"/>
</dbReference>
<dbReference type="Pfam" id="PF16870">
    <property type="entry name" value="OxoGdeHyase_C"/>
    <property type="match status" value="1"/>
</dbReference>
<dbReference type="Pfam" id="PF02779">
    <property type="entry name" value="Transket_pyr"/>
    <property type="match status" value="1"/>
</dbReference>
<dbReference type="SUPFAM" id="SSF52518">
    <property type="entry name" value="Thiamin diphosphate-binding fold (THDP-binding)"/>
    <property type="match status" value="2"/>
</dbReference>
<keyword evidence="3 7" id="KW-0560">Oxidoreductase</keyword>
<reference evidence="7 8" key="1">
    <citation type="submission" date="2021-03" db="EMBL/GenBank/DDBJ databases">
        <title>The first data on the complete genome of the tetrodotoxin-producing bacterium.</title>
        <authorList>
            <person name="Melnikova D.I."/>
            <person name="Nijland R."/>
            <person name="Magarlamov T.Y."/>
        </authorList>
    </citation>
    <scope>NUCLEOTIDE SEQUENCE [LARGE SCALE GENOMIC DNA]</scope>
    <source>
        <strain evidence="7 8">1839</strain>
    </source>
</reference>
<dbReference type="InterPro" id="IPR042179">
    <property type="entry name" value="KGD_C_sf"/>
</dbReference>
<dbReference type="Gene3D" id="3.40.50.11610">
    <property type="entry name" value="Multifunctional 2-oxoglutarate metabolism enzyme, C-terminal domain"/>
    <property type="match status" value="1"/>
</dbReference>
<evidence type="ECO:0000256" key="4">
    <source>
        <dbReference type="ARBA" id="ARBA00023052"/>
    </source>
</evidence>
<sequence>MNNFQSPWSEFSGPNLGYLLEQYDLYLQSPEIVDESLAELFAKWGQPKASSQQEVKGSEASIIQNLKNLSLVLKLAADIRERGHLLADIYPLEDRENKDLFLLERYGLTEETVREVPSELICSEWKDEVADGFEAIQKLLTIYTGKIGYEVLHVEPGEREWLLEQIEIEKAEVLTVDRKKQLLRKLYETEGFEQYLHRTYVGAKRFSVEGLEMLIPSIEELVSLSAQEQVEDIAISMAHRGRLNVLAHVIKKPYEAIFSQFQHVKWLNESEDYLETSGSTGDVKYHMGAKNKRIVDDRQINVTLAYNPSHLEYAGAVVEGVVRALQENRDQKGYPVQDTSKAIPLLIHGDAAFAGQGVVAEMFNFAGTNAYQTGGTMHIIANNRIGFTTEGRDSRSTLYSSDLAKGYGVPVFHVNADDPEACIRVMKLAFAYRQAFRKDVVIDLIGYRRLGHNEMDEPMATNPLIYQLVRSHPTITELYKKQLLAEKSFTEDEINAVQSEVMAEIKGAAERMSPDHDEPLYISELQEKVVYNEKALLEIDTTVEAETLVSINKSLLKWPENFNTFGKLEKILMRRLDVFEKKAKIDWSHAEALAYGSIIKDGIPIRLTGQDSERGTFSHRNIVLSDELAGNKYCTLHQIDSANASFAVHNSTLTETATLGFEYGYNLGAPETLVMWEAQFGDFANCAQVIADQFISSAKAKWGQNSGLVLLLPHGYEGQGPEHSSARLERYLQLSAENNWSVANLSSSAQYFHLLRRQAATLNTDLVKPLVLMTPKSLLRHQSAAAELNEFTSGEFHPIIEEPNLGANLEKVEKIVFCSGRLAVELSDQVSKKDQYEWLQIIRIEELYPFPEKQILECLSKYKNVKEVSWTQEEPKNMGAWSYIAPKLQGLFPDKLRVEYNGRPEMSSPSEGDPAVHKKEQQRIINNVLTLTAASKDKVKQ</sequence>
<dbReference type="EC" id="1.2.4.2" evidence="2"/>
<evidence type="ECO:0000256" key="5">
    <source>
        <dbReference type="ARBA" id="ARBA00051911"/>
    </source>
</evidence>
<dbReference type="NCBIfam" id="TIGR00239">
    <property type="entry name" value="2oxo_dh_E1"/>
    <property type="match status" value="1"/>
</dbReference>
<proteinExistence type="predicted"/>
<comment type="cofactor">
    <cofactor evidence="1">
        <name>thiamine diphosphate</name>
        <dbReference type="ChEBI" id="CHEBI:58937"/>
    </cofactor>
</comment>
<dbReference type="NCBIfam" id="NF006914">
    <property type="entry name" value="PRK09404.1"/>
    <property type="match status" value="1"/>
</dbReference>
<comment type="catalytic activity">
    <reaction evidence="5">
        <text>N(6)-[(R)-lipoyl]-L-lysyl-[protein] + 2-oxoglutarate + H(+) = N(6)-[(R)-S(8)-succinyldihydrolipoyl]-L-lysyl-[protein] + CO2</text>
        <dbReference type="Rhea" id="RHEA:12188"/>
        <dbReference type="Rhea" id="RHEA-COMP:10474"/>
        <dbReference type="Rhea" id="RHEA-COMP:20092"/>
        <dbReference type="ChEBI" id="CHEBI:15378"/>
        <dbReference type="ChEBI" id="CHEBI:16526"/>
        <dbReference type="ChEBI" id="CHEBI:16810"/>
        <dbReference type="ChEBI" id="CHEBI:83099"/>
        <dbReference type="ChEBI" id="CHEBI:83120"/>
        <dbReference type="EC" id="1.2.4.2"/>
    </reaction>
</comment>
<dbReference type="Gene3D" id="3.40.50.970">
    <property type="match status" value="1"/>
</dbReference>
<gene>
    <name evidence="7" type="ORF">J1899_11700</name>
</gene>
<evidence type="ECO:0000256" key="2">
    <source>
        <dbReference type="ARBA" id="ARBA00012280"/>
    </source>
</evidence>
<dbReference type="GO" id="GO:0004591">
    <property type="term" value="F:oxoglutarate dehydrogenase (succinyl-transferring) activity"/>
    <property type="evidence" value="ECO:0007669"/>
    <property type="project" value="UniProtKB-EC"/>
</dbReference>
<evidence type="ECO:0000313" key="8">
    <source>
        <dbReference type="Proteomes" id="UP000679247"/>
    </source>
</evidence>
<evidence type="ECO:0000256" key="1">
    <source>
        <dbReference type="ARBA" id="ARBA00001964"/>
    </source>
</evidence>
<keyword evidence="8" id="KW-1185">Reference proteome</keyword>
<evidence type="ECO:0000313" key="7">
    <source>
        <dbReference type="EMBL" id="QVY59733.1"/>
    </source>
</evidence>
<dbReference type="PIRSF" id="PIRSF000157">
    <property type="entry name" value="Oxoglu_dh_E1"/>
    <property type="match status" value="1"/>
</dbReference>
<keyword evidence="4" id="KW-0786">Thiamine pyrophosphate</keyword>
<organism evidence="7 8">
    <name type="scientific">Cytobacillus gottheilii</name>
    <dbReference type="NCBI Taxonomy" id="859144"/>
    <lineage>
        <taxon>Bacteria</taxon>
        <taxon>Bacillati</taxon>
        <taxon>Bacillota</taxon>
        <taxon>Bacilli</taxon>
        <taxon>Bacillales</taxon>
        <taxon>Bacillaceae</taxon>
        <taxon>Cytobacillus</taxon>
    </lineage>
</organism>
<dbReference type="EMBL" id="CP071709">
    <property type="protein sequence ID" value="QVY59733.1"/>
    <property type="molecule type" value="Genomic_DNA"/>
</dbReference>
<dbReference type="InterPro" id="IPR005475">
    <property type="entry name" value="Transketolase-like_Pyr-bd"/>
</dbReference>
<dbReference type="InterPro" id="IPR011603">
    <property type="entry name" value="2oxoglutarate_DH_E1"/>
</dbReference>
<dbReference type="Gene3D" id="3.40.50.12470">
    <property type="match status" value="1"/>
</dbReference>
<dbReference type="PANTHER" id="PTHR23152">
    <property type="entry name" value="2-OXOGLUTARATE DEHYDROGENASE"/>
    <property type="match status" value="1"/>
</dbReference>
<accession>A0ABX8F5J8</accession>
<dbReference type="Proteomes" id="UP000679247">
    <property type="component" value="Chromosome"/>
</dbReference>
<dbReference type="InterPro" id="IPR001017">
    <property type="entry name" value="DH_E1"/>
</dbReference>
<dbReference type="RefSeq" id="WP_214473842.1">
    <property type="nucleotide sequence ID" value="NZ_CANKUS010000004.1"/>
</dbReference>
<dbReference type="InterPro" id="IPR029061">
    <property type="entry name" value="THDP-binding"/>
</dbReference>
<dbReference type="Pfam" id="PF00676">
    <property type="entry name" value="E1_dh"/>
    <property type="match status" value="1"/>
</dbReference>
<evidence type="ECO:0000259" key="6">
    <source>
        <dbReference type="SMART" id="SM00861"/>
    </source>
</evidence>
<name>A0ABX8F5J8_9BACI</name>
<dbReference type="InterPro" id="IPR031717">
    <property type="entry name" value="ODO-1/KGD_C"/>
</dbReference>
<dbReference type="NCBIfam" id="NF008907">
    <property type="entry name" value="PRK12270.1"/>
    <property type="match status" value="1"/>
</dbReference>
<feature type="domain" description="Transketolase-like pyrimidine-binding" evidence="6">
    <location>
        <begin position="585"/>
        <end position="781"/>
    </location>
</feature>
<evidence type="ECO:0000256" key="3">
    <source>
        <dbReference type="ARBA" id="ARBA00023002"/>
    </source>
</evidence>
<protein>
    <recommendedName>
        <fullName evidence="2">oxoglutarate dehydrogenase (succinyl-transferring)</fullName>
        <ecNumber evidence="2">1.2.4.2</ecNumber>
    </recommendedName>
</protein>